<keyword evidence="2 8" id="KW-0805">Transcription regulation</keyword>
<evidence type="ECO:0000256" key="7">
    <source>
        <dbReference type="ARBA" id="ARBA00025911"/>
    </source>
</evidence>
<evidence type="ECO:0000256" key="8">
    <source>
        <dbReference type="RuleBase" id="RU367155"/>
    </source>
</evidence>
<proteinExistence type="inferred from homology"/>
<comment type="subcellular location">
    <subcellularLocation>
        <location evidence="1 8">Nucleus</location>
    </subcellularLocation>
</comment>
<dbReference type="Gene3D" id="6.10.250.2430">
    <property type="match status" value="1"/>
</dbReference>
<keyword evidence="4" id="KW-0010">Activator</keyword>
<comment type="function">
    <text evidence="8">Component of the sequence-specific heterotrimeric transcription factor (NF-Y) which specifically recognizes a 5'-CCAAT-3' box motif found in the promoters of its target genes.</text>
</comment>
<keyword evidence="6 8" id="KW-0539">Nucleus</keyword>
<dbReference type="GO" id="GO:0003677">
    <property type="term" value="F:DNA binding"/>
    <property type="evidence" value="ECO:0007669"/>
    <property type="project" value="UniProtKB-KW"/>
</dbReference>
<dbReference type="Pfam" id="PF02045">
    <property type="entry name" value="CBFB_NFYA"/>
    <property type="match status" value="1"/>
</dbReference>
<evidence type="ECO:0000256" key="1">
    <source>
        <dbReference type="ARBA" id="ARBA00004123"/>
    </source>
</evidence>
<sequence length="349" mass="38330">MQQDSKSSNRLELNPQTVPLPTVGEPWWRTSAYSSISPSVIGANSPHLSSFDQFNSGAGSKDGQSESNVALNEDEDSVKESHDTASPQSDGRFVQGNQSLQHATSAMHPGTDACFPQPPQLELVGHSIACASNAYPDPYYPGLMTGYGPQPLVHPHLLGIQHARMPLPLEVAQEPVYVNAKQYHGILRRRQSRAKAELEKKLIKFRKPYLHESRHQHAMRRARGCGGRFAKKTETDASNRNADGNGRVYSSAHSHSGNSSSSEYFTSNSIKVQNSSGSRQEARGSELEETRQKHPYCNGSAKNGSYESLGCFQGSEFHSYTSEREGDCVGQQWGSMRSNQAPQRALAIQ</sequence>
<dbReference type="PROSITE" id="PS51152">
    <property type="entry name" value="NFYA_HAP2_2"/>
    <property type="match status" value="1"/>
</dbReference>
<reference evidence="10 11" key="1">
    <citation type="submission" date="2023-12" db="EMBL/GenBank/DDBJ databases">
        <title>A high-quality genome assembly for Dillenia turbinata (Dilleniales).</title>
        <authorList>
            <person name="Chanderbali A."/>
        </authorList>
    </citation>
    <scope>NUCLEOTIDE SEQUENCE [LARGE SCALE GENOMIC DNA]</scope>
    <source>
        <strain evidence="10">LSX21</strain>
        <tissue evidence="10">Leaf</tissue>
    </source>
</reference>
<feature type="region of interest" description="Disordered" evidence="9">
    <location>
        <begin position="42"/>
        <end position="94"/>
    </location>
</feature>
<organism evidence="10 11">
    <name type="scientific">Dillenia turbinata</name>
    <dbReference type="NCBI Taxonomy" id="194707"/>
    <lineage>
        <taxon>Eukaryota</taxon>
        <taxon>Viridiplantae</taxon>
        <taxon>Streptophyta</taxon>
        <taxon>Embryophyta</taxon>
        <taxon>Tracheophyta</taxon>
        <taxon>Spermatophyta</taxon>
        <taxon>Magnoliopsida</taxon>
        <taxon>eudicotyledons</taxon>
        <taxon>Gunneridae</taxon>
        <taxon>Pentapetalae</taxon>
        <taxon>Dilleniales</taxon>
        <taxon>Dilleniaceae</taxon>
        <taxon>Dillenia</taxon>
    </lineage>
</organism>
<comment type="caution">
    <text evidence="10">The sequence shown here is derived from an EMBL/GenBank/DDBJ whole genome shotgun (WGS) entry which is preliminary data.</text>
</comment>
<dbReference type="Proteomes" id="UP001370490">
    <property type="component" value="Unassembled WGS sequence"/>
</dbReference>
<keyword evidence="5 8" id="KW-0804">Transcription</keyword>
<dbReference type="GO" id="GO:0016602">
    <property type="term" value="C:CCAAT-binding factor complex"/>
    <property type="evidence" value="ECO:0007669"/>
    <property type="project" value="InterPro"/>
</dbReference>
<comment type="similarity">
    <text evidence="8">Belongs to the NFYA/HAP2 subunit family.</text>
</comment>
<comment type="subunit">
    <text evidence="7">Heterotrimeric transcription factor composed of three components, NF-YA, NF-YB and NF-YC. NF-YB and NF-YC must interact and dimerize for NF-YA association and DNA binding.</text>
</comment>
<feature type="compositionally biased region" description="Polar residues" evidence="9">
    <location>
        <begin position="1"/>
        <end position="19"/>
    </location>
</feature>
<feature type="compositionally biased region" description="Low complexity" evidence="9">
    <location>
        <begin position="250"/>
        <end position="269"/>
    </location>
</feature>
<feature type="compositionally biased region" description="Polar residues" evidence="9">
    <location>
        <begin position="270"/>
        <end position="279"/>
    </location>
</feature>
<gene>
    <name evidence="10" type="ORF">RJ641_007345</name>
</gene>
<dbReference type="SMART" id="SM00521">
    <property type="entry name" value="CBF"/>
    <property type="match status" value="1"/>
</dbReference>
<feature type="region of interest" description="Disordered" evidence="9">
    <location>
        <begin position="1"/>
        <end position="26"/>
    </location>
</feature>
<dbReference type="InterPro" id="IPR018362">
    <property type="entry name" value="CCAAT-binding_factor_CS"/>
</dbReference>
<name>A0AAN8V8U3_9MAGN</name>
<keyword evidence="3 8" id="KW-0238">DNA-binding</keyword>
<dbReference type="PANTHER" id="PTHR12632">
    <property type="entry name" value="TRANSCRIPTION FACTOR NF-Y ALPHA-RELATED"/>
    <property type="match status" value="1"/>
</dbReference>
<dbReference type="PRINTS" id="PR00616">
    <property type="entry name" value="CCAATSUBUNTB"/>
</dbReference>
<dbReference type="AlphaFoldDB" id="A0AAN8V8U3"/>
<evidence type="ECO:0000256" key="9">
    <source>
        <dbReference type="SAM" id="MobiDB-lite"/>
    </source>
</evidence>
<evidence type="ECO:0000256" key="6">
    <source>
        <dbReference type="ARBA" id="ARBA00023242"/>
    </source>
</evidence>
<dbReference type="PROSITE" id="PS00686">
    <property type="entry name" value="NFYA_HAP2_1"/>
    <property type="match status" value="1"/>
</dbReference>
<evidence type="ECO:0000313" key="11">
    <source>
        <dbReference type="Proteomes" id="UP001370490"/>
    </source>
</evidence>
<feature type="compositionally biased region" description="Polar residues" evidence="9">
    <location>
        <begin position="46"/>
        <end position="58"/>
    </location>
</feature>
<evidence type="ECO:0000256" key="4">
    <source>
        <dbReference type="ARBA" id="ARBA00023159"/>
    </source>
</evidence>
<accession>A0AAN8V8U3</accession>
<evidence type="ECO:0000256" key="2">
    <source>
        <dbReference type="ARBA" id="ARBA00023015"/>
    </source>
</evidence>
<dbReference type="InterPro" id="IPR001289">
    <property type="entry name" value="NFYA"/>
</dbReference>
<evidence type="ECO:0000313" key="10">
    <source>
        <dbReference type="EMBL" id="KAK6925626.1"/>
    </source>
</evidence>
<dbReference type="GO" id="GO:0003700">
    <property type="term" value="F:DNA-binding transcription factor activity"/>
    <property type="evidence" value="ECO:0007669"/>
    <property type="project" value="UniProtKB-UniRule"/>
</dbReference>
<keyword evidence="11" id="KW-1185">Reference proteome</keyword>
<protein>
    <recommendedName>
        <fullName evidence="8">Nuclear transcription factor Y subunit</fullName>
    </recommendedName>
</protein>
<feature type="compositionally biased region" description="Polar residues" evidence="9">
    <location>
        <begin position="84"/>
        <end position="94"/>
    </location>
</feature>
<feature type="compositionally biased region" description="Basic and acidic residues" evidence="9">
    <location>
        <begin position="280"/>
        <end position="292"/>
    </location>
</feature>
<evidence type="ECO:0000256" key="3">
    <source>
        <dbReference type="ARBA" id="ARBA00023125"/>
    </source>
</evidence>
<feature type="region of interest" description="Disordered" evidence="9">
    <location>
        <begin position="213"/>
        <end position="299"/>
    </location>
</feature>
<evidence type="ECO:0000256" key="5">
    <source>
        <dbReference type="ARBA" id="ARBA00023163"/>
    </source>
</evidence>
<dbReference type="EMBL" id="JBAMMX010000015">
    <property type="protein sequence ID" value="KAK6925626.1"/>
    <property type="molecule type" value="Genomic_DNA"/>
</dbReference>